<keyword evidence="2" id="KW-1185">Reference proteome</keyword>
<organism evidence="1 2">
    <name type="scientific">Panicum miliaceum</name>
    <name type="common">Proso millet</name>
    <name type="synonym">Broomcorn millet</name>
    <dbReference type="NCBI Taxonomy" id="4540"/>
    <lineage>
        <taxon>Eukaryota</taxon>
        <taxon>Viridiplantae</taxon>
        <taxon>Streptophyta</taxon>
        <taxon>Embryophyta</taxon>
        <taxon>Tracheophyta</taxon>
        <taxon>Spermatophyta</taxon>
        <taxon>Magnoliopsida</taxon>
        <taxon>Liliopsida</taxon>
        <taxon>Poales</taxon>
        <taxon>Poaceae</taxon>
        <taxon>PACMAD clade</taxon>
        <taxon>Panicoideae</taxon>
        <taxon>Panicodae</taxon>
        <taxon>Paniceae</taxon>
        <taxon>Panicinae</taxon>
        <taxon>Panicum</taxon>
        <taxon>Panicum sect. Panicum</taxon>
    </lineage>
</organism>
<name>A0A3L6QYA5_PANMI</name>
<reference evidence="2" key="1">
    <citation type="journal article" date="2019" name="Nat. Commun.">
        <title>The genome of broomcorn millet.</title>
        <authorList>
            <person name="Zou C."/>
            <person name="Miki D."/>
            <person name="Li D."/>
            <person name="Tang Q."/>
            <person name="Xiao L."/>
            <person name="Rajput S."/>
            <person name="Deng P."/>
            <person name="Jia W."/>
            <person name="Huang R."/>
            <person name="Zhang M."/>
            <person name="Sun Y."/>
            <person name="Hu J."/>
            <person name="Fu X."/>
            <person name="Schnable P.S."/>
            <person name="Li F."/>
            <person name="Zhang H."/>
            <person name="Feng B."/>
            <person name="Zhu X."/>
            <person name="Liu R."/>
            <person name="Schnable J.C."/>
            <person name="Zhu J.-K."/>
            <person name="Zhang H."/>
        </authorList>
    </citation>
    <scope>NUCLEOTIDE SEQUENCE [LARGE SCALE GENOMIC DNA]</scope>
</reference>
<proteinExistence type="predicted"/>
<dbReference type="AlphaFoldDB" id="A0A3L6QYA5"/>
<sequence length="91" mass="9204">MRVIGGRRSPSCGAAGVAVRLHTRRLPLVELPSGAGRSSLPLRLPATELDEGAGSAWGLEMQAKAKPATTTATLSGVVFLGGVVVVSPTPS</sequence>
<protein>
    <submittedName>
        <fullName evidence="1">Uncharacterized protein</fullName>
    </submittedName>
</protein>
<evidence type="ECO:0000313" key="2">
    <source>
        <dbReference type="Proteomes" id="UP000275267"/>
    </source>
</evidence>
<comment type="caution">
    <text evidence="1">The sequence shown here is derived from an EMBL/GenBank/DDBJ whole genome shotgun (WGS) entry which is preliminary data.</text>
</comment>
<dbReference type="EMBL" id="PQIB02000010">
    <property type="protein sequence ID" value="RLM92212.1"/>
    <property type="molecule type" value="Genomic_DNA"/>
</dbReference>
<dbReference type="Proteomes" id="UP000275267">
    <property type="component" value="Unassembled WGS sequence"/>
</dbReference>
<accession>A0A3L6QYA5</accession>
<gene>
    <name evidence="1" type="ORF">C2845_PM08G21110</name>
</gene>
<evidence type="ECO:0000313" key="1">
    <source>
        <dbReference type="EMBL" id="RLM92212.1"/>
    </source>
</evidence>